<protein>
    <recommendedName>
        <fullName evidence="8">Type II secretion system protein GspF domain-containing protein</fullName>
    </recommendedName>
</protein>
<evidence type="ECO:0000259" key="8">
    <source>
        <dbReference type="Pfam" id="PF00482"/>
    </source>
</evidence>
<evidence type="ECO:0000256" key="2">
    <source>
        <dbReference type="ARBA" id="ARBA00005745"/>
    </source>
</evidence>
<dbReference type="PRINTS" id="PR00812">
    <property type="entry name" value="BCTERIALGSPF"/>
</dbReference>
<gene>
    <name evidence="9" type="ORF">GLW04_07640</name>
</gene>
<comment type="caution">
    <text evidence="9">The sequence shown here is derived from an EMBL/GenBank/DDBJ whole genome shotgun (WGS) entry which is preliminary data.</text>
</comment>
<feature type="transmembrane region" description="Helical" evidence="7">
    <location>
        <begin position="159"/>
        <end position="190"/>
    </location>
</feature>
<feature type="domain" description="Type II secretion system protein GspF" evidence="8">
    <location>
        <begin position="220"/>
        <end position="342"/>
    </location>
</feature>
<name>A0A845DSE2_9BACI</name>
<comment type="subcellular location">
    <subcellularLocation>
        <location evidence="1">Cell membrane</location>
        <topology evidence="1">Multi-pass membrane protein</topology>
    </subcellularLocation>
</comment>
<evidence type="ECO:0000256" key="5">
    <source>
        <dbReference type="ARBA" id="ARBA00022989"/>
    </source>
</evidence>
<dbReference type="Gene3D" id="1.20.81.30">
    <property type="entry name" value="Type II secretion system (T2SS), domain F"/>
    <property type="match status" value="2"/>
</dbReference>
<evidence type="ECO:0000256" key="1">
    <source>
        <dbReference type="ARBA" id="ARBA00004651"/>
    </source>
</evidence>
<dbReference type="Pfam" id="PF00482">
    <property type="entry name" value="T2SSF"/>
    <property type="match status" value="2"/>
</dbReference>
<evidence type="ECO:0000313" key="10">
    <source>
        <dbReference type="Proteomes" id="UP000460949"/>
    </source>
</evidence>
<evidence type="ECO:0000256" key="4">
    <source>
        <dbReference type="ARBA" id="ARBA00022692"/>
    </source>
</evidence>
<dbReference type="InterPro" id="IPR042094">
    <property type="entry name" value="T2SS_GspF_sf"/>
</dbReference>
<reference evidence="9 10" key="1">
    <citation type="submission" date="2019-11" db="EMBL/GenBank/DDBJ databases">
        <title>Genome sequences of 17 halophilic strains isolated from different environments.</title>
        <authorList>
            <person name="Furrow R.E."/>
        </authorList>
    </citation>
    <scope>NUCLEOTIDE SEQUENCE [LARGE SCALE GENOMIC DNA]</scope>
    <source>
        <strain evidence="9 10">22511_23_Filter</strain>
    </source>
</reference>
<feature type="transmembrane region" description="Helical" evidence="7">
    <location>
        <begin position="118"/>
        <end position="139"/>
    </location>
</feature>
<dbReference type="PANTHER" id="PTHR30012:SF0">
    <property type="entry name" value="TYPE II SECRETION SYSTEM PROTEIN F-RELATED"/>
    <property type="match status" value="1"/>
</dbReference>
<dbReference type="RefSeq" id="WP_160836112.1">
    <property type="nucleotide sequence ID" value="NZ_WMET01000001.1"/>
</dbReference>
<dbReference type="GO" id="GO:0005886">
    <property type="term" value="C:plasma membrane"/>
    <property type="evidence" value="ECO:0007669"/>
    <property type="project" value="UniProtKB-SubCell"/>
</dbReference>
<feature type="transmembrane region" description="Helical" evidence="7">
    <location>
        <begin position="319"/>
        <end position="344"/>
    </location>
</feature>
<keyword evidence="6 7" id="KW-0472">Membrane</keyword>
<feature type="domain" description="Type II secretion system protein GspF" evidence="8">
    <location>
        <begin position="27"/>
        <end position="139"/>
    </location>
</feature>
<dbReference type="OrthoDB" id="2974223at2"/>
<accession>A0A845DSE2</accession>
<evidence type="ECO:0000313" key="9">
    <source>
        <dbReference type="EMBL" id="MYL19759.1"/>
    </source>
</evidence>
<dbReference type="EMBL" id="WMET01000001">
    <property type="protein sequence ID" value="MYL19759.1"/>
    <property type="molecule type" value="Genomic_DNA"/>
</dbReference>
<evidence type="ECO:0000256" key="7">
    <source>
        <dbReference type="SAM" id="Phobius"/>
    </source>
</evidence>
<keyword evidence="4 7" id="KW-0812">Transmembrane</keyword>
<dbReference type="PANTHER" id="PTHR30012">
    <property type="entry name" value="GENERAL SECRETION PATHWAY PROTEIN"/>
    <property type="match status" value="1"/>
</dbReference>
<comment type="similarity">
    <text evidence="2">Belongs to the GSP F family.</text>
</comment>
<dbReference type="Proteomes" id="UP000460949">
    <property type="component" value="Unassembled WGS sequence"/>
</dbReference>
<proteinExistence type="inferred from homology"/>
<evidence type="ECO:0000256" key="6">
    <source>
        <dbReference type="ARBA" id="ARBA00023136"/>
    </source>
</evidence>
<dbReference type="AlphaFoldDB" id="A0A845DSE2"/>
<organism evidence="9 10">
    <name type="scientific">Halobacillus litoralis</name>
    <dbReference type="NCBI Taxonomy" id="45668"/>
    <lineage>
        <taxon>Bacteria</taxon>
        <taxon>Bacillati</taxon>
        <taxon>Bacillota</taxon>
        <taxon>Bacilli</taxon>
        <taxon>Bacillales</taxon>
        <taxon>Bacillaceae</taxon>
        <taxon>Halobacillus</taxon>
    </lineage>
</organism>
<dbReference type="InterPro" id="IPR018076">
    <property type="entry name" value="T2SS_GspF_dom"/>
</dbReference>
<keyword evidence="5 7" id="KW-1133">Transmembrane helix</keyword>
<sequence length="350" mass="40578">MRSASFLKKKWPINRTPVLSVQLQIDFFHRVSHILEKGYPLLEALSMTGWDARLKPVSHELIEVLKGGDTISLALEKARFSNTVTQYLAFSQYQDDLPKAFKQCRELLLMKKEYKEKFLSAVRYPVFLFLFLLLTFIIMKRTIIPNFTTLFADHESSPLTLMLLLNHSINIVGILVVFVLVIGAGLSLSIPRLPLKKRMQWIEKLPPLRMYHSYKLSFLFSSHLSSLFQAGLPLKDALVLLKEHKQDDVLSFYCTNILQDLSEGSTISSSLHQCRLLRKELTDLFHHTNDRHALKNELDMFSDFLMTLMQEKIQKSIQWIQPVFFVGIALVIVMVYAAIMLPLYQWMNQL</sequence>
<dbReference type="InterPro" id="IPR003004">
    <property type="entry name" value="GspF/PilC"/>
</dbReference>
<keyword evidence="3" id="KW-1003">Cell membrane</keyword>
<evidence type="ECO:0000256" key="3">
    <source>
        <dbReference type="ARBA" id="ARBA00022475"/>
    </source>
</evidence>